<dbReference type="Gene3D" id="3.40.50.300">
    <property type="entry name" value="P-loop containing nucleotide triphosphate hydrolases"/>
    <property type="match status" value="1"/>
</dbReference>
<dbReference type="InterPro" id="IPR027417">
    <property type="entry name" value="P-loop_NTPase"/>
</dbReference>
<dbReference type="SUPFAM" id="SSF52540">
    <property type="entry name" value="P-loop containing nucleoside triphosphate hydrolases"/>
    <property type="match status" value="1"/>
</dbReference>
<protein>
    <submittedName>
        <fullName evidence="1">ATP-binding protein</fullName>
    </submittedName>
</protein>
<name>A0A366M7D6_9ACTN</name>
<gene>
    <name evidence="1" type="ORF">DP939_01120</name>
</gene>
<reference evidence="1 2" key="1">
    <citation type="submission" date="2018-06" db="EMBL/GenBank/DDBJ databases">
        <title>Sphaerisporangium craniellae sp. nov., isolated from a marine sponge in the South China Sea.</title>
        <authorList>
            <person name="Li L."/>
        </authorList>
    </citation>
    <scope>NUCLEOTIDE SEQUENCE [LARGE SCALE GENOMIC DNA]</scope>
    <source>
        <strain evidence="1 2">LHW63015</strain>
    </source>
</reference>
<organism evidence="1 2">
    <name type="scientific">Spongiactinospora rosea</name>
    <dbReference type="NCBI Taxonomy" id="2248750"/>
    <lineage>
        <taxon>Bacteria</taxon>
        <taxon>Bacillati</taxon>
        <taxon>Actinomycetota</taxon>
        <taxon>Actinomycetes</taxon>
        <taxon>Streptosporangiales</taxon>
        <taxon>Streptosporangiaceae</taxon>
        <taxon>Spongiactinospora</taxon>
    </lineage>
</organism>
<keyword evidence="1" id="KW-0067">ATP-binding</keyword>
<evidence type="ECO:0000313" key="2">
    <source>
        <dbReference type="Proteomes" id="UP000253303"/>
    </source>
</evidence>
<dbReference type="Proteomes" id="UP000253303">
    <property type="component" value="Unassembled WGS sequence"/>
</dbReference>
<proteinExistence type="predicted"/>
<keyword evidence="1" id="KW-0547">Nucleotide-binding</keyword>
<evidence type="ECO:0000313" key="1">
    <source>
        <dbReference type="EMBL" id="RBQ22151.1"/>
    </source>
</evidence>
<dbReference type="Pfam" id="PF13671">
    <property type="entry name" value="AAA_33"/>
    <property type="match status" value="1"/>
</dbReference>
<dbReference type="AlphaFoldDB" id="A0A366M7D6"/>
<dbReference type="OrthoDB" id="2639622at2"/>
<dbReference type="EMBL" id="QMEY01000001">
    <property type="protein sequence ID" value="RBQ22151.1"/>
    <property type="molecule type" value="Genomic_DNA"/>
</dbReference>
<keyword evidence="2" id="KW-1185">Reference proteome</keyword>
<accession>A0A366M7D6</accession>
<dbReference type="GO" id="GO:0005524">
    <property type="term" value="F:ATP binding"/>
    <property type="evidence" value="ECO:0007669"/>
    <property type="project" value="UniProtKB-KW"/>
</dbReference>
<sequence>MMCGIAGAGKTTYAQALVREGYTRLSIDEVVWEQFGRDAAEFESEDYERYKAAAEQTLWDELIRLMATGRPVVLDYSFWQRATRERYKALIESHGYRWELVYLKADPATLRQRLAVRNTKDGANRVTVSEELLNRYLTGFEEPVGEGERVIHQR</sequence>
<comment type="caution">
    <text evidence="1">The sequence shown here is derived from an EMBL/GenBank/DDBJ whole genome shotgun (WGS) entry which is preliminary data.</text>
</comment>